<evidence type="ECO:0000256" key="4">
    <source>
        <dbReference type="ARBA" id="ARBA00022729"/>
    </source>
</evidence>
<feature type="domain" description="Choloylglycine hydrolase/NAAA C-terminal" evidence="20">
    <location>
        <begin position="145"/>
        <end position="279"/>
    </location>
</feature>
<dbReference type="InterPro" id="IPR029132">
    <property type="entry name" value="CBAH/NAAA_C"/>
</dbReference>
<dbReference type="InterPro" id="IPR029130">
    <property type="entry name" value="Acid_ceramidase_N"/>
</dbReference>
<evidence type="ECO:0000259" key="21">
    <source>
        <dbReference type="Pfam" id="PF15508"/>
    </source>
</evidence>
<evidence type="ECO:0000256" key="10">
    <source>
        <dbReference type="ARBA" id="ARBA00040404"/>
    </source>
</evidence>
<protein>
    <recommendedName>
        <fullName evidence="10">N-acylethanolamine-hydrolyzing acid amidase</fullName>
        <ecNumber evidence="3">3.5.1.23</ecNumber>
        <ecNumber evidence="9">3.5.1.60</ecNumber>
    </recommendedName>
    <alternativeName>
        <fullName evidence="11">Acylsphingosine deacylase NAAA</fullName>
    </alternativeName>
</protein>
<evidence type="ECO:0000256" key="11">
    <source>
        <dbReference type="ARBA" id="ARBA00042519"/>
    </source>
</evidence>
<feature type="domain" description="Acid ceramidase N-terminal" evidence="21">
    <location>
        <begin position="43"/>
        <end position="102"/>
    </location>
</feature>
<evidence type="ECO:0000256" key="12">
    <source>
        <dbReference type="ARBA" id="ARBA00047347"/>
    </source>
</evidence>
<evidence type="ECO:0000256" key="5">
    <source>
        <dbReference type="ARBA" id="ARBA00022801"/>
    </source>
</evidence>
<evidence type="ECO:0000256" key="3">
    <source>
        <dbReference type="ARBA" id="ARBA00011891"/>
    </source>
</evidence>
<dbReference type="Pfam" id="PF15508">
    <property type="entry name" value="NAAA-beta"/>
    <property type="match status" value="1"/>
</dbReference>
<comment type="catalytic activity">
    <reaction evidence="13">
        <text>N-dodecanoylethanolamine + H2O = dodecanoate + ethanolamine</text>
        <dbReference type="Rhea" id="RHEA:45456"/>
        <dbReference type="ChEBI" id="CHEBI:15377"/>
        <dbReference type="ChEBI" id="CHEBI:18262"/>
        <dbReference type="ChEBI" id="CHEBI:57603"/>
        <dbReference type="ChEBI" id="CHEBI:85263"/>
    </reaction>
    <physiologicalReaction direction="left-to-right" evidence="13">
        <dbReference type="Rhea" id="RHEA:45457"/>
    </physiologicalReaction>
</comment>
<dbReference type="PANTHER" id="PTHR28583:SF4">
    <property type="entry name" value="N-ACYLETHANOLAMINE-HYDROLYZING ACID AMIDASE"/>
    <property type="match status" value="1"/>
</dbReference>
<evidence type="ECO:0000256" key="19">
    <source>
        <dbReference type="SAM" id="SignalP"/>
    </source>
</evidence>
<feature type="chain" id="PRO_5046773345" description="N-acylethanolamine-hydrolyzing acid amidase" evidence="19">
    <location>
        <begin position="16"/>
        <end position="375"/>
    </location>
</feature>
<evidence type="ECO:0000259" key="20">
    <source>
        <dbReference type="Pfam" id="PF02275"/>
    </source>
</evidence>
<proteinExistence type="inferred from homology"/>
<keyword evidence="7" id="KW-0325">Glycoprotein</keyword>
<evidence type="ECO:0000256" key="16">
    <source>
        <dbReference type="ARBA" id="ARBA00048217"/>
    </source>
</evidence>
<evidence type="ECO:0000256" key="8">
    <source>
        <dbReference type="ARBA" id="ARBA00038527"/>
    </source>
</evidence>
<comment type="pathway">
    <text evidence="1">Lipid metabolism; fatty acid metabolism.</text>
</comment>
<evidence type="ECO:0000256" key="13">
    <source>
        <dbReference type="ARBA" id="ARBA00047719"/>
    </source>
</evidence>
<evidence type="ECO:0000256" key="2">
    <source>
        <dbReference type="ARBA" id="ARBA00005730"/>
    </source>
</evidence>
<feature type="signal peptide" evidence="19">
    <location>
        <begin position="1"/>
        <end position="15"/>
    </location>
</feature>
<dbReference type="Proteomes" id="UP001642483">
    <property type="component" value="Unassembled WGS sequence"/>
</dbReference>
<evidence type="ECO:0000313" key="22">
    <source>
        <dbReference type="EMBL" id="CAK8671533.1"/>
    </source>
</evidence>
<evidence type="ECO:0000256" key="1">
    <source>
        <dbReference type="ARBA" id="ARBA00004872"/>
    </source>
</evidence>
<organism evidence="22 23">
    <name type="scientific">Clavelina lepadiformis</name>
    <name type="common">Light-bulb sea squirt</name>
    <name type="synonym">Ascidia lepadiformis</name>
    <dbReference type="NCBI Taxonomy" id="159417"/>
    <lineage>
        <taxon>Eukaryota</taxon>
        <taxon>Metazoa</taxon>
        <taxon>Chordata</taxon>
        <taxon>Tunicata</taxon>
        <taxon>Ascidiacea</taxon>
        <taxon>Aplousobranchia</taxon>
        <taxon>Clavelinidae</taxon>
        <taxon>Clavelina</taxon>
    </lineage>
</organism>
<name>A0ABP0EYS1_CLALP</name>
<dbReference type="PANTHER" id="PTHR28583">
    <property type="entry name" value="ACID AMIDASE"/>
    <property type="match status" value="1"/>
</dbReference>
<dbReference type="EC" id="3.5.1.60" evidence="9"/>
<comment type="similarity">
    <text evidence="2 18">Belongs to the acid ceramidase family.</text>
</comment>
<keyword evidence="6 18" id="KW-0443">Lipid metabolism</keyword>
<comment type="catalytic activity">
    <reaction evidence="16">
        <text>N-hexadecanoylsphing-4-enine + H2O = sphing-4-enine + hexadecanoate</text>
        <dbReference type="Rhea" id="RHEA:38891"/>
        <dbReference type="ChEBI" id="CHEBI:7896"/>
        <dbReference type="ChEBI" id="CHEBI:15377"/>
        <dbReference type="ChEBI" id="CHEBI:57756"/>
        <dbReference type="ChEBI" id="CHEBI:72959"/>
    </reaction>
    <physiologicalReaction direction="left-to-right" evidence="16">
        <dbReference type="Rhea" id="RHEA:38892"/>
    </physiologicalReaction>
</comment>
<comment type="caution">
    <text evidence="22">The sequence shown here is derived from an EMBL/GenBank/DDBJ whole genome shotgun (WGS) entry which is preliminary data.</text>
</comment>
<comment type="catalytic activity">
    <reaction evidence="12">
        <text>an N-(long-chain fatty acyl)ethanolamine + H2O = a long-chain fatty acid + ethanolamine</text>
        <dbReference type="Rhea" id="RHEA:17505"/>
        <dbReference type="ChEBI" id="CHEBI:15377"/>
        <dbReference type="ChEBI" id="CHEBI:15897"/>
        <dbReference type="ChEBI" id="CHEBI:57560"/>
        <dbReference type="ChEBI" id="CHEBI:57603"/>
        <dbReference type="EC" id="3.5.1.60"/>
    </reaction>
    <physiologicalReaction direction="left-to-right" evidence="12">
        <dbReference type="Rhea" id="RHEA:17506"/>
    </physiologicalReaction>
</comment>
<dbReference type="InterPro" id="IPR016699">
    <property type="entry name" value="Acid_ceramidase-like"/>
</dbReference>
<dbReference type="EMBL" id="CAWYQH010000001">
    <property type="protein sequence ID" value="CAK8671533.1"/>
    <property type="molecule type" value="Genomic_DNA"/>
</dbReference>
<evidence type="ECO:0000256" key="6">
    <source>
        <dbReference type="ARBA" id="ARBA00023098"/>
    </source>
</evidence>
<gene>
    <name evidence="22" type="ORF">CVLEPA_LOCUS588</name>
</gene>
<keyword evidence="5 18" id="KW-0378">Hydrolase</keyword>
<dbReference type="Gene3D" id="3.60.60.10">
    <property type="entry name" value="Penicillin V Acylase, Chain A"/>
    <property type="match status" value="1"/>
</dbReference>
<reference evidence="22 23" key="1">
    <citation type="submission" date="2024-02" db="EMBL/GenBank/DDBJ databases">
        <authorList>
            <person name="Daric V."/>
            <person name="Darras S."/>
        </authorList>
    </citation>
    <scope>NUCLEOTIDE SEQUENCE [LARGE SCALE GENOMIC DNA]</scope>
</reference>
<sequence>MKVLIILGLALSVSAFNQYRLANDELLSMTKDETTPGKEAVSAKTYIVNLDLPPMERWNNVFQHFNPEDFTVAIRTLIHEFLPSNLVIYILEEVASELDRYIPQPFADELRGISNNFRIGLGDLVLGNLVYDLSAFTHSTFPRACTSIVALDKMGRIIHGRNLDYLIGKKLKALTMQVDYQKNGKTLFMATTYLGYIGVITGTKNGAFSVSGDQRNTGNIFENFLSALNGSWPTFMLQRMVLEDAKDYQEAVALLSRTSTIAPVYFIVGGAKPGEGAIIVRDQAHLRNITLMDNRWYILETNYDPWNAPPKFDDRRDAGIAAMNKVGRENMDPEELYKVLSVPPVFNTHTTYTTIMSAADPNVYRTMIRYDAPSD</sequence>
<accession>A0ABP0EYS1</accession>
<evidence type="ECO:0000256" key="18">
    <source>
        <dbReference type="PIRNR" id="PIRNR017632"/>
    </source>
</evidence>
<comment type="catalytic activity">
    <reaction evidence="14">
        <text>N-dodecanoylsphing-4-enine + H2O = dodecanoate + sphing-4-enine</text>
        <dbReference type="Rhea" id="RHEA:41291"/>
        <dbReference type="ChEBI" id="CHEBI:15377"/>
        <dbReference type="ChEBI" id="CHEBI:18262"/>
        <dbReference type="ChEBI" id="CHEBI:57756"/>
        <dbReference type="ChEBI" id="CHEBI:72956"/>
    </reaction>
    <physiologicalReaction direction="left-to-right" evidence="14">
        <dbReference type="Rhea" id="RHEA:41292"/>
    </physiologicalReaction>
</comment>
<evidence type="ECO:0000256" key="15">
    <source>
        <dbReference type="ARBA" id="ARBA00048166"/>
    </source>
</evidence>
<comment type="subunit">
    <text evidence="8">Heterodimer of an alpha and a beta subunit, produced by autocatalytic cleavage.</text>
</comment>
<dbReference type="PIRSF" id="PIRSF017632">
    <property type="entry name" value="Acid_ceramidase-like"/>
    <property type="match status" value="1"/>
</dbReference>
<comment type="catalytic activity">
    <reaction evidence="17">
        <text>N-tetradecanoylethanolamine + H2O = tetradecanoate + ethanolamine</text>
        <dbReference type="Rhea" id="RHEA:45452"/>
        <dbReference type="ChEBI" id="CHEBI:15377"/>
        <dbReference type="ChEBI" id="CHEBI:30807"/>
        <dbReference type="ChEBI" id="CHEBI:57603"/>
        <dbReference type="ChEBI" id="CHEBI:85262"/>
    </reaction>
    <physiologicalReaction direction="left-to-right" evidence="17">
        <dbReference type="Rhea" id="RHEA:45453"/>
    </physiologicalReaction>
</comment>
<evidence type="ECO:0000256" key="17">
    <source>
        <dbReference type="ARBA" id="ARBA00048716"/>
    </source>
</evidence>
<evidence type="ECO:0000256" key="7">
    <source>
        <dbReference type="ARBA" id="ARBA00023180"/>
    </source>
</evidence>
<evidence type="ECO:0000256" key="9">
    <source>
        <dbReference type="ARBA" id="ARBA00039046"/>
    </source>
</evidence>
<dbReference type="EC" id="3.5.1.23" evidence="3"/>
<comment type="catalytic activity">
    <reaction evidence="15">
        <text>N-hexadecanoylethanolamine + H2O = ethanolamine + hexadecanoate</text>
        <dbReference type="Rhea" id="RHEA:45064"/>
        <dbReference type="ChEBI" id="CHEBI:7896"/>
        <dbReference type="ChEBI" id="CHEBI:15377"/>
        <dbReference type="ChEBI" id="CHEBI:57603"/>
        <dbReference type="ChEBI" id="CHEBI:71464"/>
    </reaction>
    <physiologicalReaction direction="left-to-right" evidence="15">
        <dbReference type="Rhea" id="RHEA:45065"/>
    </physiologicalReaction>
</comment>
<keyword evidence="4 19" id="KW-0732">Signal</keyword>
<dbReference type="Pfam" id="PF02275">
    <property type="entry name" value="CBAH"/>
    <property type="match status" value="1"/>
</dbReference>
<evidence type="ECO:0000256" key="14">
    <source>
        <dbReference type="ARBA" id="ARBA00047993"/>
    </source>
</evidence>
<keyword evidence="23" id="KW-1185">Reference proteome</keyword>
<evidence type="ECO:0000313" key="23">
    <source>
        <dbReference type="Proteomes" id="UP001642483"/>
    </source>
</evidence>